<organism evidence="4">
    <name type="scientific">Proboscia inermis</name>
    <dbReference type="NCBI Taxonomy" id="420281"/>
    <lineage>
        <taxon>Eukaryota</taxon>
        <taxon>Sar</taxon>
        <taxon>Stramenopiles</taxon>
        <taxon>Ochrophyta</taxon>
        <taxon>Bacillariophyta</taxon>
        <taxon>Coscinodiscophyceae</taxon>
        <taxon>Rhizosoleniophycidae</taxon>
        <taxon>Rhizosoleniales</taxon>
        <taxon>Rhizosoleniaceae</taxon>
        <taxon>Proboscia</taxon>
    </lineage>
</organism>
<dbReference type="SMART" id="SM00316">
    <property type="entry name" value="S1"/>
    <property type="match status" value="2"/>
</dbReference>
<dbReference type="Gene3D" id="2.40.50.140">
    <property type="entry name" value="Nucleic acid-binding proteins"/>
    <property type="match status" value="2"/>
</dbReference>
<feature type="domain" description="S1 motif" evidence="3">
    <location>
        <begin position="64"/>
        <end position="133"/>
    </location>
</feature>
<dbReference type="GO" id="GO:0003735">
    <property type="term" value="F:structural constituent of ribosome"/>
    <property type="evidence" value="ECO:0007669"/>
    <property type="project" value="TreeGrafter"/>
</dbReference>
<feature type="region of interest" description="Disordered" evidence="2">
    <location>
        <begin position="1"/>
        <end position="20"/>
    </location>
</feature>
<gene>
    <name evidence="4" type="ORF">PINE0816_LOCUS13261</name>
</gene>
<feature type="region of interest" description="Disordered" evidence="2">
    <location>
        <begin position="134"/>
        <end position="159"/>
    </location>
</feature>
<dbReference type="EMBL" id="HBEL01028646">
    <property type="protein sequence ID" value="CAD8417126.1"/>
    <property type="molecule type" value="Transcribed_RNA"/>
</dbReference>
<reference evidence="4" key="1">
    <citation type="submission" date="2021-01" db="EMBL/GenBank/DDBJ databases">
        <authorList>
            <person name="Corre E."/>
            <person name="Pelletier E."/>
            <person name="Niang G."/>
            <person name="Scheremetjew M."/>
            <person name="Finn R."/>
            <person name="Kale V."/>
            <person name="Holt S."/>
            <person name="Cochrane G."/>
            <person name="Meng A."/>
            <person name="Brown T."/>
            <person name="Cohen L."/>
        </authorList>
    </citation>
    <scope>NUCLEOTIDE SEQUENCE</scope>
    <source>
        <strain evidence="4">CCAP1064/1</strain>
    </source>
</reference>
<dbReference type="InterPro" id="IPR050437">
    <property type="entry name" value="Ribos_protein_bS1-like"/>
</dbReference>
<accession>A0A7S0CBG9</accession>
<sequence length="314" mass="32948">MSDSDETEAPAVVEEEIPAEVASLDGIESADEAHNAARPARAAINKSRGGSRARGKPLSEIVIGSTIEGTIKSTTSYGAFVNIGFSSDALLHVSRMSDEFVSNVEDIVKTGDTVTVRVLSVDAEKNQVAVTMRSEEAEAAAASGGQRQQRPQGRARTDRSAQAASLTALADSGFDDAKFFEGEVVSTLAFGAFVRFDLATVSEGLAGTLEGLVHISALAEQRTESVESVCKTGDKVQVRVRSVDVDNGRVSLAMVTKDAEQASNERRRGGGGGFDGGGDSLYEAHEMGAADWAESTTAVNGDLSFNNAPMIIRK</sequence>
<feature type="region of interest" description="Disordered" evidence="2">
    <location>
        <begin position="258"/>
        <end position="278"/>
    </location>
</feature>
<dbReference type="Pfam" id="PF00575">
    <property type="entry name" value="S1"/>
    <property type="match status" value="2"/>
</dbReference>
<dbReference type="InterPro" id="IPR003029">
    <property type="entry name" value="S1_domain"/>
</dbReference>
<evidence type="ECO:0000256" key="1">
    <source>
        <dbReference type="ARBA" id="ARBA00025453"/>
    </source>
</evidence>
<feature type="region of interest" description="Disordered" evidence="2">
    <location>
        <begin position="25"/>
        <end position="56"/>
    </location>
</feature>
<dbReference type="FunFam" id="2.40.50.140:FF:000051">
    <property type="entry name" value="RNA-binding transcriptional accessory protein"/>
    <property type="match status" value="1"/>
</dbReference>
<evidence type="ECO:0000313" key="4">
    <source>
        <dbReference type="EMBL" id="CAD8417126.1"/>
    </source>
</evidence>
<feature type="domain" description="S1 motif" evidence="3">
    <location>
        <begin position="177"/>
        <end position="255"/>
    </location>
</feature>
<dbReference type="GO" id="GO:0003729">
    <property type="term" value="F:mRNA binding"/>
    <property type="evidence" value="ECO:0007669"/>
    <property type="project" value="TreeGrafter"/>
</dbReference>
<name>A0A7S0CBG9_9STRA</name>
<feature type="compositionally biased region" description="Low complexity" evidence="2">
    <location>
        <begin position="139"/>
        <end position="154"/>
    </location>
</feature>
<dbReference type="PANTHER" id="PTHR10724:SF10">
    <property type="entry name" value="S1 RNA-BINDING DOMAIN-CONTAINING PROTEIN 1"/>
    <property type="match status" value="1"/>
</dbReference>
<evidence type="ECO:0000256" key="2">
    <source>
        <dbReference type="SAM" id="MobiDB-lite"/>
    </source>
</evidence>
<evidence type="ECO:0000259" key="3">
    <source>
        <dbReference type="PROSITE" id="PS50126"/>
    </source>
</evidence>
<comment type="function">
    <text evidence="1">Associates with the EF-Tu.GDP complex and induces the exchange of GDP to GTP. It remains bound to the aminoacyl-tRNA.EF-Tu.GTP complex up to the GTP hydrolysis stage on the ribosome.</text>
</comment>
<protein>
    <recommendedName>
        <fullName evidence="3">S1 motif domain-containing protein</fullName>
    </recommendedName>
</protein>
<dbReference type="PROSITE" id="PS50126">
    <property type="entry name" value="S1"/>
    <property type="match status" value="2"/>
</dbReference>
<dbReference type="PANTHER" id="PTHR10724">
    <property type="entry name" value="30S RIBOSOMAL PROTEIN S1"/>
    <property type="match status" value="1"/>
</dbReference>
<dbReference type="AlphaFoldDB" id="A0A7S0CBG9"/>
<dbReference type="GO" id="GO:0005737">
    <property type="term" value="C:cytoplasm"/>
    <property type="evidence" value="ECO:0007669"/>
    <property type="project" value="UniProtKB-ARBA"/>
</dbReference>
<dbReference type="SUPFAM" id="SSF50249">
    <property type="entry name" value="Nucleic acid-binding proteins"/>
    <property type="match status" value="2"/>
</dbReference>
<dbReference type="GO" id="GO:0006412">
    <property type="term" value="P:translation"/>
    <property type="evidence" value="ECO:0007669"/>
    <property type="project" value="TreeGrafter"/>
</dbReference>
<feature type="compositionally biased region" description="Basic and acidic residues" evidence="2">
    <location>
        <begin position="258"/>
        <end position="268"/>
    </location>
</feature>
<proteinExistence type="predicted"/>
<dbReference type="InterPro" id="IPR012340">
    <property type="entry name" value="NA-bd_OB-fold"/>
</dbReference>
<feature type="compositionally biased region" description="Acidic residues" evidence="2">
    <location>
        <begin position="1"/>
        <end position="18"/>
    </location>
</feature>